<name>A0A0L8AGV3_9BACT</name>
<keyword evidence="10 14" id="KW-0472">Membrane</keyword>
<dbReference type="RefSeq" id="WP_053224906.1">
    <property type="nucleotide sequence ID" value="NZ_JSVA01000022.1"/>
</dbReference>
<feature type="domain" description="Peptidase M48" evidence="15">
    <location>
        <begin position="207"/>
        <end position="410"/>
    </location>
</feature>
<feature type="active site" evidence="11">
    <location>
        <position position="277"/>
    </location>
</feature>
<feature type="domain" description="CAAX prenyl protease 1 N-terminal" evidence="16">
    <location>
        <begin position="29"/>
        <end position="203"/>
    </location>
</feature>
<keyword evidence="3 14" id="KW-0812">Transmembrane</keyword>
<comment type="caution">
    <text evidence="17">The sequence shown here is derived from an EMBL/GenBank/DDBJ whole genome shotgun (WGS) entry which is preliminary data.</text>
</comment>
<accession>A0A0L8AGV3</accession>
<evidence type="ECO:0000256" key="2">
    <source>
        <dbReference type="ARBA" id="ARBA00022670"/>
    </source>
</evidence>
<dbReference type="GO" id="GO:0071586">
    <property type="term" value="P:CAAX-box protein processing"/>
    <property type="evidence" value="ECO:0007669"/>
    <property type="project" value="InterPro"/>
</dbReference>
<dbReference type="PATRIC" id="fig|1566026.4.peg.1787"/>
<evidence type="ECO:0000256" key="1">
    <source>
        <dbReference type="ARBA" id="ARBA00004477"/>
    </source>
</evidence>
<feature type="transmembrane region" description="Helical" evidence="14">
    <location>
        <begin position="62"/>
        <end position="83"/>
    </location>
</feature>
<dbReference type="FunFam" id="3.30.2010.10:FF:000002">
    <property type="entry name" value="CAAX prenyl protease"/>
    <property type="match status" value="1"/>
</dbReference>
<keyword evidence="8 14" id="KW-1133">Transmembrane helix</keyword>
<evidence type="ECO:0000256" key="7">
    <source>
        <dbReference type="ARBA" id="ARBA00022833"/>
    </source>
</evidence>
<organism evidence="17 18">
    <name type="scientific">Roseivirga seohaensis subsp. aquiponti</name>
    <dbReference type="NCBI Taxonomy" id="1566026"/>
    <lineage>
        <taxon>Bacteria</taxon>
        <taxon>Pseudomonadati</taxon>
        <taxon>Bacteroidota</taxon>
        <taxon>Cytophagia</taxon>
        <taxon>Cytophagales</taxon>
        <taxon>Roseivirgaceae</taxon>
        <taxon>Roseivirga</taxon>
    </lineage>
</organism>
<feature type="transmembrane region" description="Helical" evidence="14">
    <location>
        <begin position="286"/>
        <end position="308"/>
    </location>
</feature>
<feature type="binding site" evidence="12">
    <location>
        <position position="280"/>
    </location>
    <ligand>
        <name>Zn(2+)</name>
        <dbReference type="ChEBI" id="CHEBI:29105"/>
        <note>catalytic</note>
    </ligand>
</feature>
<evidence type="ECO:0000256" key="11">
    <source>
        <dbReference type="PIRSR" id="PIRSR627057-1"/>
    </source>
</evidence>
<gene>
    <name evidence="17" type="ORF">OB69_16750</name>
</gene>
<dbReference type="PANTHER" id="PTHR10120">
    <property type="entry name" value="CAAX PRENYL PROTEASE 1"/>
    <property type="match status" value="1"/>
</dbReference>
<dbReference type="EMBL" id="JSVA01000022">
    <property type="protein sequence ID" value="KOF01521.1"/>
    <property type="molecule type" value="Genomic_DNA"/>
</dbReference>
<dbReference type="GO" id="GO:0046872">
    <property type="term" value="F:metal ion binding"/>
    <property type="evidence" value="ECO:0007669"/>
    <property type="project" value="UniProtKB-KW"/>
</dbReference>
<dbReference type="Pfam" id="PF01435">
    <property type="entry name" value="Peptidase_M48"/>
    <property type="match status" value="1"/>
</dbReference>
<dbReference type="Proteomes" id="UP000036908">
    <property type="component" value="Unassembled WGS sequence"/>
</dbReference>
<evidence type="ECO:0000256" key="6">
    <source>
        <dbReference type="ARBA" id="ARBA00022824"/>
    </source>
</evidence>
<evidence type="ECO:0000313" key="17">
    <source>
        <dbReference type="EMBL" id="KOF01521.1"/>
    </source>
</evidence>
<keyword evidence="5 13" id="KW-0378">Hydrolase</keyword>
<evidence type="ECO:0000313" key="18">
    <source>
        <dbReference type="Proteomes" id="UP000036908"/>
    </source>
</evidence>
<keyword evidence="2 13" id="KW-0645">Protease</keyword>
<feature type="transmembrane region" description="Helical" evidence="14">
    <location>
        <begin position="6"/>
        <end position="27"/>
    </location>
</feature>
<dbReference type="InterPro" id="IPR032456">
    <property type="entry name" value="Peptidase_M48_N"/>
</dbReference>
<evidence type="ECO:0000256" key="14">
    <source>
        <dbReference type="SAM" id="Phobius"/>
    </source>
</evidence>
<comment type="cofactor">
    <cofactor evidence="12 13">
        <name>Zn(2+)</name>
        <dbReference type="ChEBI" id="CHEBI:29105"/>
    </cofactor>
    <text evidence="12 13">Binds 1 zinc ion per subunit.</text>
</comment>
<feature type="active site" description="Proton donor" evidence="11">
    <location>
        <position position="358"/>
    </location>
</feature>
<keyword evidence="18" id="KW-1185">Reference proteome</keyword>
<reference evidence="18" key="1">
    <citation type="submission" date="2014-11" db="EMBL/GenBank/DDBJ databases">
        <title>Genome sequencing of Roseivirga sp. D-25.</title>
        <authorList>
            <person name="Selvaratnam C."/>
            <person name="Thevarajoo S."/>
            <person name="Goh K.M."/>
            <person name="Eee R."/>
            <person name="Chan K.-G."/>
            <person name="Chong C.S."/>
        </authorList>
    </citation>
    <scope>NUCLEOTIDE SEQUENCE [LARGE SCALE GENOMIC DNA]</scope>
    <source>
        <strain evidence="18">D-25</strain>
    </source>
</reference>
<evidence type="ECO:0000256" key="3">
    <source>
        <dbReference type="ARBA" id="ARBA00022692"/>
    </source>
</evidence>
<feature type="transmembrane region" description="Helical" evidence="14">
    <location>
        <begin position="328"/>
        <end position="346"/>
    </location>
</feature>
<evidence type="ECO:0000256" key="12">
    <source>
        <dbReference type="PIRSR" id="PIRSR627057-2"/>
    </source>
</evidence>
<evidence type="ECO:0000259" key="16">
    <source>
        <dbReference type="Pfam" id="PF16491"/>
    </source>
</evidence>
<keyword evidence="4 12" id="KW-0479">Metal-binding</keyword>
<feature type="transmembrane region" description="Helical" evidence="14">
    <location>
        <begin position="174"/>
        <end position="198"/>
    </location>
</feature>
<dbReference type="CDD" id="cd07343">
    <property type="entry name" value="M48A_Zmpste24p_like"/>
    <property type="match status" value="1"/>
</dbReference>
<dbReference type="GO" id="GO:0004222">
    <property type="term" value="F:metalloendopeptidase activity"/>
    <property type="evidence" value="ECO:0007669"/>
    <property type="project" value="InterPro"/>
</dbReference>
<evidence type="ECO:0000259" key="15">
    <source>
        <dbReference type="Pfam" id="PF01435"/>
    </source>
</evidence>
<feature type="binding site" evidence="12">
    <location>
        <position position="276"/>
    </location>
    <ligand>
        <name>Zn(2+)</name>
        <dbReference type="ChEBI" id="CHEBI:29105"/>
        <note>catalytic</note>
    </ligand>
</feature>
<feature type="transmembrane region" description="Helical" evidence="14">
    <location>
        <begin position="148"/>
        <end position="168"/>
    </location>
</feature>
<dbReference type="Pfam" id="PF16491">
    <property type="entry name" value="Peptidase_M48_N"/>
    <property type="match status" value="1"/>
</dbReference>
<comment type="similarity">
    <text evidence="13">Belongs to the peptidase M48 family.</text>
</comment>
<dbReference type="OrthoDB" id="9781930at2"/>
<sequence length="415" mass="47123">MSSVQLLYLIIGIVLVDYFFDQLLDFLNMKSAKSKLPEELKDIYPPEEYAKSQRYLKARSKFSFLTTAFNTTLTVLILAFGLFGDLHIWLSAHFTSPMLHSLAFFGVLFLVSDIINIPFELYSTFVIEAKFGFNKTSLKTFWADKLKGYLLVVILGGGLGYVLLWLIFEWQEQFWIYALIVITAFSLFMSVFYTSLILPLFNKLTPLAEGELKDKINAYAERVKFPLDNIFVIDGSKRSSKANAFFSGMGKKKKIVLYDTLIEKQSDDELVAVLAHEVGHFKKKHVMVGMAISVVQMAITLYVLSLLIFNENLSMALGAEDLSVHLNLVAFALLYTPISKLTGILMNMISRKNEFEADAYASTTYNPVPLQSALKKLSVDSLNNLTPHPAYVFVNYSHPPLLERLKHMDKFKKPE</sequence>
<dbReference type="Gene3D" id="3.30.2010.10">
    <property type="entry name" value="Metalloproteases ('zincins'), catalytic domain"/>
    <property type="match status" value="1"/>
</dbReference>
<evidence type="ECO:0000256" key="5">
    <source>
        <dbReference type="ARBA" id="ARBA00022801"/>
    </source>
</evidence>
<keyword evidence="6" id="KW-0256">Endoplasmic reticulum</keyword>
<evidence type="ECO:0000256" key="13">
    <source>
        <dbReference type="RuleBase" id="RU003983"/>
    </source>
</evidence>
<dbReference type="InterPro" id="IPR001915">
    <property type="entry name" value="Peptidase_M48"/>
</dbReference>
<evidence type="ECO:0000256" key="10">
    <source>
        <dbReference type="ARBA" id="ARBA00023136"/>
    </source>
</evidence>
<evidence type="ECO:0000256" key="8">
    <source>
        <dbReference type="ARBA" id="ARBA00022989"/>
    </source>
</evidence>
<keyword evidence="9 13" id="KW-0482">Metalloprotease</keyword>
<dbReference type="AlphaFoldDB" id="A0A0L8AGV3"/>
<feature type="transmembrane region" description="Helical" evidence="14">
    <location>
        <begin position="103"/>
        <end position="127"/>
    </location>
</feature>
<comment type="subcellular location">
    <subcellularLocation>
        <location evidence="1">Endoplasmic reticulum membrane</location>
        <topology evidence="1">Multi-pass membrane protein</topology>
    </subcellularLocation>
</comment>
<protein>
    <submittedName>
        <fullName evidence="17">Peptidase M48</fullName>
    </submittedName>
</protein>
<evidence type="ECO:0000256" key="4">
    <source>
        <dbReference type="ARBA" id="ARBA00022723"/>
    </source>
</evidence>
<feature type="binding site" evidence="12">
    <location>
        <position position="354"/>
    </location>
    <ligand>
        <name>Zn(2+)</name>
        <dbReference type="ChEBI" id="CHEBI:29105"/>
        <note>catalytic</note>
    </ligand>
</feature>
<proteinExistence type="inferred from homology"/>
<dbReference type="InterPro" id="IPR027057">
    <property type="entry name" value="CAXX_Prtase_1"/>
</dbReference>
<evidence type="ECO:0000256" key="9">
    <source>
        <dbReference type="ARBA" id="ARBA00023049"/>
    </source>
</evidence>
<keyword evidence="7 12" id="KW-0862">Zinc</keyword>